<keyword evidence="3" id="KW-1185">Reference proteome</keyword>
<evidence type="ECO:0000313" key="2">
    <source>
        <dbReference type="EMBL" id="MBF8178700.1"/>
    </source>
</evidence>
<dbReference type="RefSeq" id="WP_175625876.1">
    <property type="nucleotide sequence ID" value="NZ_JADOEL010000011.1"/>
</dbReference>
<evidence type="ECO:0000256" key="1">
    <source>
        <dbReference type="SAM" id="Phobius"/>
    </source>
</evidence>
<evidence type="ECO:0000313" key="3">
    <source>
        <dbReference type="Proteomes" id="UP000657372"/>
    </source>
</evidence>
<dbReference type="Proteomes" id="UP000657372">
    <property type="component" value="Unassembled WGS sequence"/>
</dbReference>
<dbReference type="EMBL" id="JADOEL010000011">
    <property type="protein sequence ID" value="MBF8178700.1"/>
    <property type="molecule type" value="Genomic_DNA"/>
</dbReference>
<organism evidence="2 3">
    <name type="scientific">Herminiimonas contaminans</name>
    <dbReference type="NCBI Taxonomy" id="1111140"/>
    <lineage>
        <taxon>Bacteria</taxon>
        <taxon>Pseudomonadati</taxon>
        <taxon>Pseudomonadota</taxon>
        <taxon>Betaproteobacteria</taxon>
        <taxon>Burkholderiales</taxon>
        <taxon>Oxalobacteraceae</taxon>
        <taxon>Herminiimonas</taxon>
    </lineage>
</organism>
<comment type="caution">
    <text evidence="2">The sequence shown here is derived from an EMBL/GenBank/DDBJ whole genome shotgun (WGS) entry which is preliminary data.</text>
</comment>
<feature type="transmembrane region" description="Helical" evidence="1">
    <location>
        <begin position="60"/>
        <end position="82"/>
    </location>
</feature>
<feature type="transmembrane region" description="Helical" evidence="1">
    <location>
        <begin position="88"/>
        <end position="110"/>
    </location>
</feature>
<accession>A0ABS0EVE5</accession>
<reference evidence="2 3" key="1">
    <citation type="submission" date="2020-11" db="EMBL/GenBank/DDBJ databases">
        <title>WGS of Herminiimonas contaminans strain Marseille-Q4544 isolated from planarians Schmidtea mediterranea.</title>
        <authorList>
            <person name="Kangale L."/>
        </authorList>
    </citation>
    <scope>NUCLEOTIDE SEQUENCE [LARGE SCALE GENOMIC DNA]</scope>
    <source>
        <strain evidence="2 3">Marseille-Q4544</strain>
    </source>
</reference>
<gene>
    <name evidence="2" type="ORF">IXC47_13505</name>
</gene>
<sequence length="166" mass="18392">MRHRLYYFLPDINSARRAFDNMLLSRIEQKYVSFISGGAPLPHDLPEANFLVKTDVLHGAVAGMIMGAILGAAFGALLINYYDVGPATVLVTTLMGILFGGWASSMAAAAMPNSQLKKFMPELERGKVLMIVHVPARRVEEIEKMLAERHPEIRFSGEEPHIPVFP</sequence>
<keyword evidence="1" id="KW-0472">Membrane</keyword>
<proteinExistence type="predicted"/>
<protein>
    <submittedName>
        <fullName evidence="2">DUF1269 domain-containing protein</fullName>
    </submittedName>
</protein>
<keyword evidence="1" id="KW-1133">Transmembrane helix</keyword>
<name>A0ABS0EVE5_9BURK</name>
<keyword evidence="1" id="KW-0812">Transmembrane</keyword>